<proteinExistence type="predicted"/>
<dbReference type="EMBL" id="JAAOIC020000019">
    <property type="protein sequence ID" value="KAG8041176.1"/>
    <property type="molecule type" value="Genomic_DNA"/>
</dbReference>
<name>A0A8J5V135_9HYME</name>
<reference evidence="2" key="1">
    <citation type="submission" date="2020-03" db="EMBL/GenBank/DDBJ databases">
        <authorList>
            <person name="Chebbi M.A."/>
            <person name="Drezen J.M."/>
        </authorList>
    </citation>
    <scope>NUCLEOTIDE SEQUENCE</scope>
    <source>
        <tissue evidence="2">Whole body</tissue>
    </source>
</reference>
<evidence type="ECO:0000256" key="1">
    <source>
        <dbReference type="SAM" id="MobiDB-lite"/>
    </source>
</evidence>
<feature type="compositionally biased region" description="Basic and acidic residues" evidence="1">
    <location>
        <begin position="1"/>
        <end position="17"/>
    </location>
</feature>
<organism evidence="2 3">
    <name type="scientific">Cotesia typhae</name>
    <dbReference type="NCBI Taxonomy" id="2053667"/>
    <lineage>
        <taxon>Eukaryota</taxon>
        <taxon>Metazoa</taxon>
        <taxon>Ecdysozoa</taxon>
        <taxon>Arthropoda</taxon>
        <taxon>Hexapoda</taxon>
        <taxon>Insecta</taxon>
        <taxon>Pterygota</taxon>
        <taxon>Neoptera</taxon>
        <taxon>Endopterygota</taxon>
        <taxon>Hymenoptera</taxon>
        <taxon>Apocrita</taxon>
        <taxon>Ichneumonoidea</taxon>
        <taxon>Braconidae</taxon>
        <taxon>Microgastrinae</taxon>
        <taxon>Cotesia</taxon>
    </lineage>
</organism>
<evidence type="ECO:0000313" key="2">
    <source>
        <dbReference type="EMBL" id="KAG8041176.1"/>
    </source>
</evidence>
<keyword evidence="3" id="KW-1185">Reference proteome</keyword>
<dbReference type="OrthoDB" id="10251727at2759"/>
<feature type="region of interest" description="Disordered" evidence="1">
    <location>
        <begin position="62"/>
        <end position="101"/>
    </location>
</feature>
<dbReference type="Proteomes" id="UP000729913">
    <property type="component" value="Unassembled WGS sequence"/>
</dbReference>
<accession>A0A8J5V135</accession>
<sequence length="551" mass="62912">MKKQNVENKKKQNDPKKAGVVAGAKINKAIKKEKPVSKVEKPIKPVKKKKLVAQVEKPVEKVIKSNKKQNKNVGPTELTNTKPVKENIKAKKEPTEKSKILEKKSKIQQLKRKNEVEPEMIKKLKNTEEKATLMKKKVKKPTNEKKLKSNAEQITQTDKKSKVIVDKVKKHAEEGKKIRKKSKQDKKSKKVTNGIKIEVDGEEKVVNDLEIDEDHVLQAVDGILQLAEQEKSDKKLFSSDDTPIFLQVNCIKIPRVPYHRLRIFLPHDMVGPTDDVALFVSDLEKGRRKDYEKTIEHWQNVLQEKGVNRIREIIPMAKVKAEYRQFEMKRKLSKLFDFYLVDGKIAGHLTHLLGSTFTRGANPPTPVKLWRDNLKKEFDYALKKTCMEIHGHGGTHCVRIGTIAMPKKKIAENILAACKALEKDYPGGFDNIRSMTIKTRRSLAIPVYYSMKNKDDVAVPVVKPKRPKAYKDVVGGLSTLDSDAEEDVQISLTPRGDVKILDPKSAKKFYEENYPVKNLKKLKNKTTFKAKTKTVQKKVLEKKTTKKVKST</sequence>
<gene>
    <name evidence="2" type="ORF">G9C98_002164</name>
</gene>
<feature type="region of interest" description="Disordered" evidence="1">
    <location>
        <begin position="1"/>
        <end position="22"/>
    </location>
</feature>
<feature type="region of interest" description="Disordered" evidence="1">
    <location>
        <begin position="135"/>
        <end position="159"/>
    </location>
</feature>
<dbReference type="AlphaFoldDB" id="A0A8J5V135"/>
<feature type="compositionally biased region" description="Basic and acidic residues" evidence="1">
    <location>
        <begin position="83"/>
        <end position="101"/>
    </location>
</feature>
<protein>
    <recommendedName>
        <fullName evidence="4">Ribosomal protein L1</fullName>
    </recommendedName>
</protein>
<feature type="compositionally biased region" description="Polar residues" evidence="1">
    <location>
        <begin position="71"/>
        <end position="82"/>
    </location>
</feature>
<dbReference type="InterPro" id="IPR028364">
    <property type="entry name" value="Ribosomal_uL1/biogenesis"/>
</dbReference>
<evidence type="ECO:0000313" key="3">
    <source>
        <dbReference type="Proteomes" id="UP000729913"/>
    </source>
</evidence>
<dbReference type="Pfam" id="PF00687">
    <property type="entry name" value="Ribosomal_L1"/>
    <property type="match status" value="1"/>
</dbReference>
<evidence type="ECO:0008006" key="4">
    <source>
        <dbReference type="Google" id="ProtNLM"/>
    </source>
</evidence>
<comment type="caution">
    <text evidence="2">The sequence shown here is derived from an EMBL/GenBank/DDBJ whole genome shotgun (WGS) entry which is preliminary data.</text>
</comment>
<reference evidence="2" key="2">
    <citation type="submission" date="2021-04" db="EMBL/GenBank/DDBJ databases">
        <title>Genome-wide patterns of bracovirus chromosomal integration into multiple host tissues during parasitism.</title>
        <authorList>
            <person name="Chebbi M.A.C."/>
        </authorList>
    </citation>
    <scope>NUCLEOTIDE SEQUENCE</scope>
    <source>
        <tissue evidence="2">Whole body</tissue>
    </source>
</reference>